<dbReference type="InterPro" id="IPR001633">
    <property type="entry name" value="EAL_dom"/>
</dbReference>
<dbReference type="InterPro" id="IPR013976">
    <property type="entry name" value="HDOD"/>
</dbReference>
<dbReference type="Pfam" id="PF00563">
    <property type="entry name" value="EAL"/>
    <property type="match status" value="1"/>
</dbReference>
<dbReference type="PROSITE" id="PS51833">
    <property type="entry name" value="HDOD"/>
    <property type="match status" value="1"/>
</dbReference>
<dbReference type="InterPro" id="IPR052340">
    <property type="entry name" value="RNase_Y/CdgJ"/>
</dbReference>
<keyword evidence="3" id="KW-1185">Reference proteome</keyword>
<dbReference type="Gene3D" id="3.20.20.450">
    <property type="entry name" value="EAL domain"/>
    <property type="match status" value="1"/>
</dbReference>
<proteinExistence type="predicted"/>
<dbReference type="InterPro" id="IPR014408">
    <property type="entry name" value="dGMP_Pdiesterase_EAL/HD-GYP"/>
</dbReference>
<sequence>MSTLIARQAIYDAQGAVCAYELLYRTGELCCSNIDISDEKAGDDATASVLSHLFTHSPINTIIGSHTAYINFTRNHLLQQIPAKLPKERIVIELLENIFVDAHLLKTIALLAEQGYKFALDDFVFRDELIPLVHIAETIKIDVLGLSKQDIKKQLRSLKEIGFKGKLLAEKIENRDQLILCQNLGFDLFQGFFLNYPNLVKHEPLSESELFLLELFAELYNPGIEIHNIEEILLKVPQLNDRILKLANSISMPQGKKIHSLTNAIQQLGFVEIRNWVSFILVSALNHVAYDLLERTLIRAKMCQCIAIRSNLANPDDAYAVGMFSTLDAILNEPMSFLLHKIPLSDEVSAALLRRGGTLGYLLDMVQAYEQGNFSKLEHSKFSSEEYSSAYLEAITYSNKLLSIIH</sequence>
<dbReference type="EMBL" id="LNYL01000051">
    <property type="protein sequence ID" value="KTD24273.1"/>
    <property type="molecule type" value="Genomic_DNA"/>
</dbReference>
<dbReference type="SUPFAM" id="SSF141868">
    <property type="entry name" value="EAL domain-like"/>
    <property type="match status" value="1"/>
</dbReference>
<feature type="domain" description="HDOD" evidence="1">
    <location>
        <begin position="205"/>
        <end position="390"/>
    </location>
</feature>
<dbReference type="Gene3D" id="1.10.3210.10">
    <property type="entry name" value="Hypothetical protein af1432"/>
    <property type="match status" value="1"/>
</dbReference>
<evidence type="ECO:0000313" key="2">
    <source>
        <dbReference type="EMBL" id="KTD24273.1"/>
    </source>
</evidence>
<dbReference type="AlphaFoldDB" id="A0A0W0VWA2"/>
<dbReference type="PANTHER" id="PTHR33525:SF4">
    <property type="entry name" value="CYCLIC DI-GMP PHOSPHODIESTERASE CDGJ"/>
    <property type="match status" value="1"/>
</dbReference>
<dbReference type="STRING" id="466.Lmac_3146"/>
<dbReference type="Pfam" id="PF08668">
    <property type="entry name" value="HDOD"/>
    <property type="match status" value="1"/>
</dbReference>
<comment type="caution">
    <text evidence="2">The sequence shown here is derived from an EMBL/GenBank/DDBJ whole genome shotgun (WGS) entry which is preliminary data.</text>
</comment>
<protein>
    <submittedName>
        <fullName evidence="2">Putative Diguanylate phosphodiesterase (EAL domain)</fullName>
    </submittedName>
</protein>
<dbReference type="PIRSF" id="PIRSF003180">
    <property type="entry name" value="DiGMPpdiest_YuxH"/>
    <property type="match status" value="1"/>
</dbReference>
<dbReference type="RefSeq" id="WP_058453790.1">
    <property type="nucleotide sequence ID" value="NZ_CAAAIB010000001.1"/>
</dbReference>
<dbReference type="PATRIC" id="fig|466.6.peg.3369"/>
<dbReference type="SUPFAM" id="SSF109604">
    <property type="entry name" value="HD-domain/PDEase-like"/>
    <property type="match status" value="1"/>
</dbReference>
<reference evidence="2 3" key="1">
    <citation type="submission" date="2015-11" db="EMBL/GenBank/DDBJ databases">
        <title>Genomic analysis of 38 Legionella species identifies large and diverse effector repertoires.</title>
        <authorList>
            <person name="Burstein D."/>
            <person name="Amaro F."/>
            <person name="Zusman T."/>
            <person name="Lifshitz Z."/>
            <person name="Cohen O."/>
            <person name="Gilbert J.A."/>
            <person name="Pupko T."/>
            <person name="Shuman H.A."/>
            <person name="Segal G."/>
        </authorList>
    </citation>
    <scope>NUCLEOTIDE SEQUENCE [LARGE SCALE GENOMIC DNA]</scope>
    <source>
        <strain evidence="2 3">PX-1-G2-E2</strain>
    </source>
</reference>
<organism evidence="2 3">
    <name type="scientific">Legionella maceachernii</name>
    <dbReference type="NCBI Taxonomy" id="466"/>
    <lineage>
        <taxon>Bacteria</taxon>
        <taxon>Pseudomonadati</taxon>
        <taxon>Pseudomonadota</taxon>
        <taxon>Gammaproteobacteria</taxon>
        <taxon>Legionellales</taxon>
        <taxon>Legionellaceae</taxon>
        <taxon>Legionella</taxon>
    </lineage>
</organism>
<dbReference type="Proteomes" id="UP000054908">
    <property type="component" value="Unassembled WGS sequence"/>
</dbReference>
<name>A0A0W0VWA2_9GAMM</name>
<accession>A0A0W0VWA2</accession>
<evidence type="ECO:0000313" key="3">
    <source>
        <dbReference type="Proteomes" id="UP000054908"/>
    </source>
</evidence>
<evidence type="ECO:0000259" key="1">
    <source>
        <dbReference type="PROSITE" id="PS51833"/>
    </source>
</evidence>
<dbReference type="OrthoDB" id="9804751at2"/>
<dbReference type="InterPro" id="IPR035919">
    <property type="entry name" value="EAL_sf"/>
</dbReference>
<dbReference type="SMART" id="SM00052">
    <property type="entry name" value="EAL"/>
    <property type="match status" value="1"/>
</dbReference>
<gene>
    <name evidence="2" type="ORF">Lmac_3146</name>
</gene>
<dbReference type="PANTHER" id="PTHR33525">
    <property type="match status" value="1"/>
</dbReference>